<feature type="compositionally biased region" description="Basic and acidic residues" evidence="1">
    <location>
        <begin position="42"/>
        <end position="58"/>
    </location>
</feature>
<feature type="compositionally biased region" description="Basic residues" evidence="1">
    <location>
        <begin position="62"/>
        <end position="71"/>
    </location>
</feature>
<organism evidence="2 3">
    <name type="scientific">Leptidea sinapis</name>
    <dbReference type="NCBI Taxonomy" id="189913"/>
    <lineage>
        <taxon>Eukaryota</taxon>
        <taxon>Metazoa</taxon>
        <taxon>Ecdysozoa</taxon>
        <taxon>Arthropoda</taxon>
        <taxon>Hexapoda</taxon>
        <taxon>Insecta</taxon>
        <taxon>Pterygota</taxon>
        <taxon>Neoptera</taxon>
        <taxon>Endopterygota</taxon>
        <taxon>Lepidoptera</taxon>
        <taxon>Glossata</taxon>
        <taxon>Ditrysia</taxon>
        <taxon>Papilionoidea</taxon>
        <taxon>Pieridae</taxon>
        <taxon>Dismorphiinae</taxon>
        <taxon>Leptidea</taxon>
    </lineage>
</organism>
<gene>
    <name evidence="2" type="ORF">LSINAPIS_LOCUS5956</name>
</gene>
<evidence type="ECO:0000256" key="1">
    <source>
        <dbReference type="SAM" id="MobiDB-lite"/>
    </source>
</evidence>
<protein>
    <submittedName>
        <fullName evidence="2">Uncharacterized protein</fullName>
    </submittedName>
</protein>
<dbReference type="Proteomes" id="UP000324832">
    <property type="component" value="Unassembled WGS sequence"/>
</dbReference>
<accession>A0A5E4QA17</accession>
<sequence>MQLEHVAILAHHHSDMVRVCELTVHQHGRPGHLRPLPAAGHAARELRRREERTRRPAERPQLGRKRLLQTR</sequence>
<evidence type="ECO:0000313" key="3">
    <source>
        <dbReference type="Proteomes" id="UP000324832"/>
    </source>
</evidence>
<evidence type="ECO:0000313" key="2">
    <source>
        <dbReference type="EMBL" id="VVC93857.1"/>
    </source>
</evidence>
<feature type="region of interest" description="Disordered" evidence="1">
    <location>
        <begin position="28"/>
        <end position="71"/>
    </location>
</feature>
<name>A0A5E4QA17_9NEOP</name>
<reference evidence="2 3" key="1">
    <citation type="submission" date="2017-07" db="EMBL/GenBank/DDBJ databases">
        <authorList>
            <person name="Talla V."/>
            <person name="Backstrom N."/>
        </authorList>
    </citation>
    <scope>NUCLEOTIDE SEQUENCE [LARGE SCALE GENOMIC DNA]</scope>
</reference>
<dbReference type="EMBL" id="FZQP02001782">
    <property type="protein sequence ID" value="VVC93857.1"/>
    <property type="molecule type" value="Genomic_DNA"/>
</dbReference>
<dbReference type="AlphaFoldDB" id="A0A5E4QA17"/>
<keyword evidence="3" id="KW-1185">Reference proteome</keyword>
<proteinExistence type="predicted"/>